<dbReference type="InterPro" id="IPR050678">
    <property type="entry name" value="DNA_Partitioning_ATPase"/>
</dbReference>
<dbReference type="SUPFAM" id="SSF52540">
    <property type="entry name" value="P-loop containing nucleoside triphosphate hydrolases"/>
    <property type="match status" value="1"/>
</dbReference>
<evidence type="ECO:0000259" key="1">
    <source>
        <dbReference type="Pfam" id="PF13614"/>
    </source>
</evidence>
<sequence>MNFKEKATDLGTRMFHENVSLKEELLEQSAIRFKDDLLENGVTRLVHNHAVNKTTLGVDILGLSKNTYNKRIAQLIEEGVIDEPYFYNRSHMFTLEQVHAVMNHFGFEKFSDNHDSTVVLVSNYKGGTGKTTTNTSLAVKTALDLNLNARVLIIDLDPQGSARGIINVEDESEEVFITLSDLLRSLFKEFDSQEFVNEATEFQEAGHSFEDVVLAAPFSTHLPNLDVMTAFPTDEQFTKLYWSLDKEKRVELLTAFANKVVPILKSQYDIIYLDLPPQNSPITWSAIEAADMILSPVTPRTYDYVSTMSYLLTMSEQLEDLPSQGDNVKWFKILPVNYNEANKQERKTYDRLLRTVGSDMITKAIKHSPFFHEAADKNRTIYDIIRSESTCTDIQYYDAINSVNEVYNTFISDLKALTSKNNK</sequence>
<dbReference type="Gene3D" id="3.40.50.300">
    <property type="entry name" value="P-loop containing nucleotide triphosphate hydrolases"/>
    <property type="match status" value="1"/>
</dbReference>
<dbReference type="EMBL" id="BATL01000023">
    <property type="protein sequence ID" value="GAD75312.1"/>
    <property type="molecule type" value="Genomic_DNA"/>
</dbReference>
<dbReference type="AlphaFoldDB" id="U3APW3"/>
<keyword evidence="3" id="KW-1185">Reference proteome</keyword>
<gene>
    <name evidence="2" type="ORF">VAZ01S_023_00790</name>
</gene>
<dbReference type="PANTHER" id="PTHR13696">
    <property type="entry name" value="P-LOOP CONTAINING NUCLEOSIDE TRIPHOSPHATE HYDROLASE"/>
    <property type="match status" value="1"/>
</dbReference>
<reference evidence="2 3" key="1">
    <citation type="submission" date="2013-09" db="EMBL/GenBank/DDBJ databases">
        <title>Whole genome shotgun sequence of Vibrio azureus NBRC 104587.</title>
        <authorList>
            <person name="Isaki S."/>
            <person name="Hosoyama A."/>
            <person name="Numata M."/>
            <person name="Hashimoto M."/>
            <person name="Hosoyama Y."/>
            <person name="Tsuchikane K."/>
            <person name="Noguchi M."/>
            <person name="Hirakata S."/>
            <person name="Ichikawa N."/>
            <person name="Ohji S."/>
            <person name="Yamazoe A."/>
            <person name="Fujita N."/>
        </authorList>
    </citation>
    <scope>NUCLEOTIDE SEQUENCE [LARGE SCALE GENOMIC DNA]</scope>
    <source>
        <strain evidence="2 3">NBRC 104587</strain>
    </source>
</reference>
<dbReference type="InterPro" id="IPR027417">
    <property type="entry name" value="P-loop_NTPase"/>
</dbReference>
<dbReference type="PANTHER" id="PTHR13696:SF98">
    <property type="entry name" value="PLASMID PARTITION PROTEIN A"/>
    <property type="match status" value="1"/>
</dbReference>
<proteinExistence type="predicted"/>
<dbReference type="STRING" id="1219077.VAZ01S_023_00790"/>
<dbReference type="Pfam" id="PF13614">
    <property type="entry name" value="AAA_31"/>
    <property type="match status" value="1"/>
</dbReference>
<protein>
    <recommendedName>
        <fullName evidence="1">AAA domain-containing protein</fullName>
    </recommendedName>
</protein>
<dbReference type="InterPro" id="IPR025669">
    <property type="entry name" value="AAA_dom"/>
</dbReference>
<evidence type="ECO:0000313" key="2">
    <source>
        <dbReference type="EMBL" id="GAD75312.1"/>
    </source>
</evidence>
<dbReference type="eggNOG" id="COG1192">
    <property type="taxonomic scope" value="Bacteria"/>
</dbReference>
<comment type="caution">
    <text evidence="2">The sequence shown here is derived from an EMBL/GenBank/DDBJ whole genome shotgun (WGS) entry which is preliminary data.</text>
</comment>
<evidence type="ECO:0000313" key="3">
    <source>
        <dbReference type="Proteomes" id="UP000016567"/>
    </source>
</evidence>
<organism evidence="2 3">
    <name type="scientific">Vibrio azureus NBRC 104587</name>
    <dbReference type="NCBI Taxonomy" id="1219077"/>
    <lineage>
        <taxon>Bacteria</taxon>
        <taxon>Pseudomonadati</taxon>
        <taxon>Pseudomonadota</taxon>
        <taxon>Gammaproteobacteria</taxon>
        <taxon>Vibrionales</taxon>
        <taxon>Vibrionaceae</taxon>
        <taxon>Vibrio</taxon>
    </lineage>
</organism>
<name>U3APW3_9VIBR</name>
<dbReference type="CDD" id="cd02042">
    <property type="entry name" value="ParAB_family"/>
    <property type="match status" value="1"/>
</dbReference>
<dbReference type="Proteomes" id="UP000016567">
    <property type="component" value="Unassembled WGS sequence"/>
</dbReference>
<accession>U3APW3</accession>
<feature type="domain" description="AAA" evidence="1">
    <location>
        <begin position="117"/>
        <end position="304"/>
    </location>
</feature>